<evidence type="ECO:0000313" key="3">
    <source>
        <dbReference type="Proteomes" id="UP000276133"/>
    </source>
</evidence>
<dbReference type="Proteomes" id="UP000276133">
    <property type="component" value="Unassembled WGS sequence"/>
</dbReference>
<dbReference type="EMBL" id="REGN01010064">
    <property type="protein sequence ID" value="RMZ99776.1"/>
    <property type="molecule type" value="Genomic_DNA"/>
</dbReference>
<keyword evidence="1" id="KW-1133">Transmembrane helix</keyword>
<keyword evidence="3" id="KW-1185">Reference proteome</keyword>
<protein>
    <submittedName>
        <fullName evidence="2">Uncharacterized protein</fullName>
    </submittedName>
</protein>
<comment type="caution">
    <text evidence="2">The sequence shown here is derived from an EMBL/GenBank/DDBJ whole genome shotgun (WGS) entry which is preliminary data.</text>
</comment>
<gene>
    <name evidence="2" type="ORF">BpHYR1_000443</name>
</gene>
<keyword evidence="1" id="KW-0472">Membrane</keyword>
<reference evidence="2 3" key="1">
    <citation type="journal article" date="2018" name="Sci. Rep.">
        <title>Genomic signatures of local adaptation to the degree of environmental predictability in rotifers.</title>
        <authorList>
            <person name="Franch-Gras L."/>
            <person name="Hahn C."/>
            <person name="Garcia-Roger E.M."/>
            <person name="Carmona M.J."/>
            <person name="Serra M."/>
            <person name="Gomez A."/>
        </authorList>
    </citation>
    <scope>NUCLEOTIDE SEQUENCE [LARGE SCALE GENOMIC DNA]</scope>
    <source>
        <strain evidence="2">HYR1</strain>
    </source>
</reference>
<dbReference type="AlphaFoldDB" id="A0A3M7PKX2"/>
<proteinExistence type="predicted"/>
<accession>A0A3M7PKX2</accession>
<evidence type="ECO:0000256" key="1">
    <source>
        <dbReference type="SAM" id="Phobius"/>
    </source>
</evidence>
<sequence length="62" mass="7243">MRFVNGLTPTVGSGIWNIESDCRLIYSTAMINCFYEISLFIFNLIFKVIKVVIERNEERSNH</sequence>
<keyword evidence="1" id="KW-0812">Transmembrane</keyword>
<organism evidence="2 3">
    <name type="scientific">Brachionus plicatilis</name>
    <name type="common">Marine rotifer</name>
    <name type="synonym">Brachionus muelleri</name>
    <dbReference type="NCBI Taxonomy" id="10195"/>
    <lineage>
        <taxon>Eukaryota</taxon>
        <taxon>Metazoa</taxon>
        <taxon>Spiralia</taxon>
        <taxon>Gnathifera</taxon>
        <taxon>Rotifera</taxon>
        <taxon>Eurotatoria</taxon>
        <taxon>Monogononta</taxon>
        <taxon>Pseudotrocha</taxon>
        <taxon>Ploima</taxon>
        <taxon>Brachionidae</taxon>
        <taxon>Brachionus</taxon>
    </lineage>
</organism>
<feature type="transmembrane region" description="Helical" evidence="1">
    <location>
        <begin position="24"/>
        <end position="46"/>
    </location>
</feature>
<name>A0A3M7PKX2_BRAPC</name>
<evidence type="ECO:0000313" key="2">
    <source>
        <dbReference type="EMBL" id="RMZ99776.1"/>
    </source>
</evidence>